<protein>
    <submittedName>
        <fullName evidence="1">Uncharacterized protein</fullName>
    </submittedName>
</protein>
<reference evidence="1" key="1">
    <citation type="submission" date="2023-06" db="EMBL/GenBank/DDBJ databases">
        <title>Genomic analysis of the entomopathogenic nematode Steinernema hermaphroditum.</title>
        <authorList>
            <person name="Schwarz E.M."/>
            <person name="Heppert J.K."/>
            <person name="Baniya A."/>
            <person name="Schwartz H.T."/>
            <person name="Tan C.-H."/>
            <person name="Antoshechkin I."/>
            <person name="Sternberg P.W."/>
            <person name="Goodrich-Blair H."/>
            <person name="Dillman A.R."/>
        </authorList>
    </citation>
    <scope>NUCLEOTIDE SEQUENCE</scope>
    <source>
        <strain evidence="1">PS9179</strain>
        <tissue evidence="1">Whole animal</tissue>
    </source>
</reference>
<evidence type="ECO:0000313" key="2">
    <source>
        <dbReference type="Proteomes" id="UP001175271"/>
    </source>
</evidence>
<dbReference type="EMBL" id="JAUCMV010000004">
    <property type="protein sequence ID" value="KAK0402311.1"/>
    <property type="molecule type" value="Genomic_DNA"/>
</dbReference>
<gene>
    <name evidence="1" type="ORF">QR680_016265</name>
</gene>
<name>A0AA39HBR1_9BILA</name>
<dbReference type="Proteomes" id="UP001175271">
    <property type="component" value="Unassembled WGS sequence"/>
</dbReference>
<proteinExistence type="predicted"/>
<evidence type="ECO:0000313" key="1">
    <source>
        <dbReference type="EMBL" id="KAK0402311.1"/>
    </source>
</evidence>
<comment type="caution">
    <text evidence="1">The sequence shown here is derived from an EMBL/GenBank/DDBJ whole genome shotgun (WGS) entry which is preliminary data.</text>
</comment>
<dbReference type="AlphaFoldDB" id="A0AA39HBR1"/>
<sequence>MVLVLTPSMSPLGVFSYFFFLNAAAATTYPVTFYSGDLNKGPQVFVAPELTVFIAITDDSNDDTSSLISMAVGDGEARLVNSYVSGACGTTTASSQTVVIALNDHLLDESQSQSVVFYVIDKKLEVQVHKEKVSAGQSFEFDPNRELKQSLFQNDNFHINYYVNKHFNFYNKP</sequence>
<keyword evidence="2" id="KW-1185">Reference proteome</keyword>
<organism evidence="1 2">
    <name type="scientific">Steinernema hermaphroditum</name>
    <dbReference type="NCBI Taxonomy" id="289476"/>
    <lineage>
        <taxon>Eukaryota</taxon>
        <taxon>Metazoa</taxon>
        <taxon>Ecdysozoa</taxon>
        <taxon>Nematoda</taxon>
        <taxon>Chromadorea</taxon>
        <taxon>Rhabditida</taxon>
        <taxon>Tylenchina</taxon>
        <taxon>Panagrolaimomorpha</taxon>
        <taxon>Strongyloidoidea</taxon>
        <taxon>Steinernematidae</taxon>
        <taxon>Steinernema</taxon>
    </lineage>
</organism>
<accession>A0AA39HBR1</accession>